<proteinExistence type="predicted"/>
<comment type="caution">
    <text evidence="2">The sequence shown here is derived from an EMBL/GenBank/DDBJ whole genome shotgun (WGS) entry which is preliminary data.</text>
</comment>
<dbReference type="SUPFAM" id="SSF53300">
    <property type="entry name" value="vWA-like"/>
    <property type="match status" value="1"/>
</dbReference>
<organism evidence="2">
    <name type="scientific">Cladocopium goreaui</name>
    <dbReference type="NCBI Taxonomy" id="2562237"/>
    <lineage>
        <taxon>Eukaryota</taxon>
        <taxon>Sar</taxon>
        <taxon>Alveolata</taxon>
        <taxon>Dinophyceae</taxon>
        <taxon>Suessiales</taxon>
        <taxon>Symbiodiniaceae</taxon>
        <taxon>Cladocopium</taxon>
    </lineage>
</organism>
<dbReference type="PANTHER" id="PTHR34706">
    <property type="entry name" value="SLR1338 PROTEIN"/>
    <property type="match status" value="1"/>
</dbReference>
<name>A0A9P1D1I3_9DINO</name>
<evidence type="ECO:0000313" key="3">
    <source>
        <dbReference type="EMBL" id="CAL4788847.1"/>
    </source>
</evidence>
<evidence type="ECO:0000256" key="1">
    <source>
        <dbReference type="SAM" id="MobiDB-lite"/>
    </source>
</evidence>
<dbReference type="Proteomes" id="UP001152797">
    <property type="component" value="Unassembled WGS sequence"/>
</dbReference>
<protein>
    <submittedName>
        <fullName evidence="3">VWFA domain-containing protein</fullName>
    </submittedName>
</protein>
<feature type="compositionally biased region" description="Polar residues" evidence="1">
    <location>
        <begin position="17"/>
        <end position="28"/>
    </location>
</feature>
<reference evidence="2" key="1">
    <citation type="submission" date="2022-10" db="EMBL/GenBank/DDBJ databases">
        <authorList>
            <person name="Chen Y."/>
            <person name="Dougan E. K."/>
            <person name="Chan C."/>
            <person name="Rhodes N."/>
            <person name="Thang M."/>
        </authorList>
    </citation>
    <scope>NUCLEOTIDE SEQUENCE</scope>
</reference>
<evidence type="ECO:0000313" key="2">
    <source>
        <dbReference type="EMBL" id="CAI4001535.1"/>
    </source>
</evidence>
<reference evidence="3 4" key="2">
    <citation type="submission" date="2024-05" db="EMBL/GenBank/DDBJ databases">
        <authorList>
            <person name="Chen Y."/>
            <person name="Shah S."/>
            <person name="Dougan E. K."/>
            <person name="Thang M."/>
            <person name="Chan C."/>
        </authorList>
    </citation>
    <scope>NUCLEOTIDE SEQUENCE [LARGE SCALE GENOMIC DNA]</scope>
</reference>
<evidence type="ECO:0000313" key="4">
    <source>
        <dbReference type="Proteomes" id="UP001152797"/>
    </source>
</evidence>
<dbReference type="EMBL" id="CAMXCT020002957">
    <property type="protein sequence ID" value="CAL1154910.1"/>
    <property type="molecule type" value="Genomic_DNA"/>
</dbReference>
<dbReference type="EMBL" id="CAMXCT010002957">
    <property type="protein sequence ID" value="CAI4001535.1"/>
    <property type="molecule type" value="Genomic_DNA"/>
</dbReference>
<dbReference type="Gene3D" id="3.40.50.410">
    <property type="entry name" value="von Willebrand factor, type A domain"/>
    <property type="match status" value="1"/>
</dbReference>
<sequence>MVSAPGTQTIGPAIGNANMSNAPQTVPPSGNRPGVAPPYPSVPAKSVTPQRLVQLQSILQRFEVSIAEAQDLVVLEDYEIVMILDDSGSMKLSSKPAGQRSLFEAGGATRWDELKESAALLIDLACCFDRSGVDVFFLNNGLIDGVKSAQDERLRNVFDANRLGTTPLTETVQMVAQNCKGERPILLIIFTDGEPNGGIKKFEKELKRIVTKKSTDMTVKVQIMACTADQDAVGYLNDIDEKFGKVDVTDDFYSEQHEVVVKARKRPQFTRGDWLMKALLGPITHKFDDWDETGKKKKACKHCDDSDCSSDSSHDEQCDICVIA</sequence>
<feature type="compositionally biased region" description="Polar residues" evidence="1">
    <location>
        <begin position="1"/>
        <end position="10"/>
    </location>
</feature>
<feature type="region of interest" description="Disordered" evidence="1">
    <location>
        <begin position="1"/>
        <end position="42"/>
    </location>
</feature>
<dbReference type="OrthoDB" id="2142040at2759"/>
<gene>
    <name evidence="2" type="ORF">C1SCF055_LOCUS27575</name>
</gene>
<dbReference type="EMBL" id="CAMXCT030002957">
    <property type="protein sequence ID" value="CAL4788847.1"/>
    <property type="molecule type" value="Genomic_DNA"/>
</dbReference>
<dbReference type="PANTHER" id="PTHR34706:SF1">
    <property type="entry name" value="VWFA DOMAIN-CONTAINING PROTEIN"/>
    <property type="match status" value="1"/>
</dbReference>
<dbReference type="AlphaFoldDB" id="A0A9P1D1I3"/>
<keyword evidence="4" id="KW-1185">Reference proteome</keyword>
<accession>A0A9P1D1I3</accession>
<dbReference type="InterPro" id="IPR036465">
    <property type="entry name" value="vWFA_dom_sf"/>
</dbReference>